<protein>
    <submittedName>
        <fullName evidence="2">Uncharacterized protein</fullName>
    </submittedName>
</protein>
<evidence type="ECO:0000313" key="2">
    <source>
        <dbReference type="EMBL" id="ETO13698.1"/>
    </source>
</evidence>
<proteinExistence type="predicted"/>
<feature type="non-terminal residue" evidence="2">
    <location>
        <position position="184"/>
    </location>
</feature>
<dbReference type="EMBL" id="ASPP01020437">
    <property type="protein sequence ID" value="ETO13698.1"/>
    <property type="molecule type" value="Genomic_DNA"/>
</dbReference>
<comment type="caution">
    <text evidence="2">The sequence shown here is derived from an EMBL/GenBank/DDBJ whole genome shotgun (WGS) entry which is preliminary data.</text>
</comment>
<accession>X6MI60</accession>
<reference evidence="2 3" key="1">
    <citation type="journal article" date="2013" name="Curr. Biol.">
        <title>The Genome of the Foraminiferan Reticulomyxa filosa.</title>
        <authorList>
            <person name="Glockner G."/>
            <person name="Hulsmann N."/>
            <person name="Schleicher M."/>
            <person name="Noegel A.A."/>
            <person name="Eichinger L."/>
            <person name="Gallinger C."/>
            <person name="Pawlowski J."/>
            <person name="Sierra R."/>
            <person name="Euteneuer U."/>
            <person name="Pillet L."/>
            <person name="Moustafa A."/>
            <person name="Platzer M."/>
            <person name="Groth M."/>
            <person name="Szafranski K."/>
            <person name="Schliwa M."/>
        </authorList>
    </citation>
    <scope>NUCLEOTIDE SEQUENCE [LARGE SCALE GENOMIC DNA]</scope>
</reference>
<evidence type="ECO:0000256" key="1">
    <source>
        <dbReference type="SAM" id="MobiDB-lite"/>
    </source>
</evidence>
<evidence type="ECO:0000313" key="3">
    <source>
        <dbReference type="Proteomes" id="UP000023152"/>
    </source>
</evidence>
<keyword evidence="3" id="KW-1185">Reference proteome</keyword>
<feature type="compositionally biased region" description="Basic and acidic residues" evidence="1">
    <location>
        <begin position="93"/>
        <end position="116"/>
    </location>
</feature>
<organism evidence="2 3">
    <name type="scientific">Reticulomyxa filosa</name>
    <dbReference type="NCBI Taxonomy" id="46433"/>
    <lineage>
        <taxon>Eukaryota</taxon>
        <taxon>Sar</taxon>
        <taxon>Rhizaria</taxon>
        <taxon>Retaria</taxon>
        <taxon>Foraminifera</taxon>
        <taxon>Monothalamids</taxon>
        <taxon>Reticulomyxidae</taxon>
        <taxon>Reticulomyxa</taxon>
    </lineage>
</organism>
<feature type="compositionally biased region" description="Basic residues" evidence="1">
    <location>
        <begin position="83"/>
        <end position="92"/>
    </location>
</feature>
<feature type="compositionally biased region" description="Low complexity" evidence="1">
    <location>
        <begin position="42"/>
        <end position="79"/>
    </location>
</feature>
<sequence>MNLMKLLLREYSQRDYPQPICGIGSQDNANDNANDNADDNTNDNTNDNINDNTNDNANDNNNNNNNNTNNTNGNDNGNDMSKINKKTTKKRSLKEMEETKEMRPDNDTQNHCHNGDRTNSNGGFHRHSMLALESPMKKRRLSSHLSPQLNNALRSELRNTHHPQVSHLLLQMQRMLDCNIQFAI</sequence>
<feature type="region of interest" description="Disordered" evidence="1">
    <location>
        <begin position="18"/>
        <end position="125"/>
    </location>
</feature>
<dbReference type="AlphaFoldDB" id="X6MI60"/>
<dbReference type="Proteomes" id="UP000023152">
    <property type="component" value="Unassembled WGS sequence"/>
</dbReference>
<name>X6MI60_RETFI</name>
<gene>
    <name evidence="2" type="ORF">RFI_23670</name>
</gene>